<organism evidence="1 2">
    <name type="scientific">Ziziphus jujuba</name>
    <name type="common">Chinese jujube</name>
    <name type="synonym">Ziziphus sativa</name>
    <dbReference type="NCBI Taxonomy" id="326968"/>
    <lineage>
        <taxon>Eukaryota</taxon>
        <taxon>Viridiplantae</taxon>
        <taxon>Streptophyta</taxon>
        <taxon>Embryophyta</taxon>
        <taxon>Tracheophyta</taxon>
        <taxon>Spermatophyta</taxon>
        <taxon>Magnoliopsida</taxon>
        <taxon>eudicotyledons</taxon>
        <taxon>Gunneridae</taxon>
        <taxon>Pentapetalae</taxon>
        <taxon>rosids</taxon>
        <taxon>fabids</taxon>
        <taxon>Rosales</taxon>
        <taxon>Rhamnaceae</taxon>
        <taxon>Paliureae</taxon>
        <taxon>Ziziphus</taxon>
    </lineage>
</organism>
<gene>
    <name evidence="2" type="primary">LOC107424647</name>
</gene>
<dbReference type="SUPFAM" id="SSF53474">
    <property type="entry name" value="alpha/beta-Hydrolases"/>
    <property type="match status" value="1"/>
</dbReference>
<dbReference type="PANTHER" id="PTHR12265:SF11">
    <property type="entry name" value="ALPHA_BETA-HYDROLASES SUPERFAMILY PROTEIN"/>
    <property type="match status" value="1"/>
</dbReference>
<dbReference type="InterPro" id="IPR008547">
    <property type="entry name" value="DUF829_TMEM53"/>
</dbReference>
<protein>
    <submittedName>
        <fullName evidence="2">Uncharacterized protein LOC107424647 isoform X1</fullName>
    </submittedName>
</protein>
<dbReference type="Proteomes" id="UP001652623">
    <property type="component" value="Chromosome 7"/>
</dbReference>
<dbReference type="AlphaFoldDB" id="A0A6P4AV47"/>
<evidence type="ECO:0000313" key="1">
    <source>
        <dbReference type="Proteomes" id="UP001652623"/>
    </source>
</evidence>
<dbReference type="Pfam" id="PF05705">
    <property type="entry name" value="DUF829"/>
    <property type="match status" value="1"/>
</dbReference>
<dbReference type="PANTHER" id="PTHR12265">
    <property type="entry name" value="TRANSMEMBRANE PROTEIN 53"/>
    <property type="match status" value="1"/>
</dbReference>
<dbReference type="InterPro" id="IPR029058">
    <property type="entry name" value="AB_hydrolase_fold"/>
</dbReference>
<dbReference type="FunCoup" id="A0A6P4AV47">
    <property type="interactions" value="1759"/>
</dbReference>
<dbReference type="GeneID" id="107424647"/>
<evidence type="ECO:0000313" key="2">
    <source>
        <dbReference type="RefSeq" id="XP_015889975.2"/>
    </source>
</evidence>
<name>A0A6P4AV47_ZIZJJ</name>
<dbReference type="RefSeq" id="XP_015889975.2">
    <property type="nucleotide sequence ID" value="XM_016034489.4"/>
</dbReference>
<dbReference type="InParanoid" id="A0A6P4AV47"/>
<accession>A0A6P4AV47</accession>
<proteinExistence type="predicted"/>
<reference evidence="2" key="1">
    <citation type="submission" date="2025-08" db="UniProtKB">
        <authorList>
            <consortium name="RefSeq"/>
        </authorList>
    </citation>
    <scope>IDENTIFICATION</scope>
    <source>
        <tissue evidence="2">Seedling</tissue>
    </source>
</reference>
<sequence>MTFKRLQTHSLFKIPNVLQTLQNPIDLQISAMEASVRILNPTILNVNRHLFNKTPPPSVIFQPRIQRPAKHTISFRRNGVVARTCFSSSFSPFCRLPTTASDPNPFRGFLSLSTPAPINHFDPPISQSNDSVFAWNRASLSAINGSAGAFGNREREVTVVLLGWLGAKTKHLKRYVEWYNSKGIHAVTFVVDVREVIWFDFGRRVEKRIEEMVHELVSWVTQGGLDGRERCLVFHTFSNTGWFVYGAILEILQGQPDLIEKIKGCIVDSGAGDPFNPQVWAAGFSAAILQKRSSTSCPAGETREFNGSKTEVSMSITQEKEPPVLEILLLSLLEKIFSVVLNLPDVNQRLKKTVSILSRNQPSCPQLYMYSTADKVMPFESVEWFIEEQRRIGKKVRSFNFGSSPHVDHYRAFPDLYSSELETFLRECFATVKQK</sequence>
<keyword evidence="1" id="KW-1185">Reference proteome</keyword>
<dbReference type="KEGG" id="zju:107424647"/>